<dbReference type="InterPro" id="IPR003439">
    <property type="entry name" value="ABC_transporter-like_ATP-bd"/>
</dbReference>
<evidence type="ECO:0000313" key="7">
    <source>
        <dbReference type="EMBL" id="GLQ06396.1"/>
    </source>
</evidence>
<keyword evidence="2" id="KW-0813">Transport</keyword>
<dbReference type="InterPro" id="IPR030660">
    <property type="entry name" value="ABC_branched_ATPase_LivF/BraG"/>
</dbReference>
<comment type="caution">
    <text evidence="7">The sequence shown here is derived from an EMBL/GenBank/DDBJ whole genome shotgun (WGS) entry which is preliminary data.</text>
</comment>
<evidence type="ECO:0000256" key="3">
    <source>
        <dbReference type="ARBA" id="ARBA00022741"/>
    </source>
</evidence>
<dbReference type="Proteomes" id="UP001161409">
    <property type="component" value="Unassembled WGS sequence"/>
</dbReference>
<reference evidence="7" key="1">
    <citation type="journal article" date="2014" name="Int. J. Syst. Evol. Microbiol.">
        <title>Complete genome of a new Firmicutes species belonging to the dominant human colonic microbiota ('Ruminococcus bicirculans') reveals two chromosomes and a selective capacity to utilize plant glucans.</title>
        <authorList>
            <consortium name="NISC Comparative Sequencing Program"/>
            <person name="Wegmann U."/>
            <person name="Louis P."/>
            <person name="Goesmann A."/>
            <person name="Henrissat B."/>
            <person name="Duncan S.H."/>
            <person name="Flint H.J."/>
        </authorList>
    </citation>
    <scope>NUCLEOTIDE SEQUENCE</scope>
    <source>
        <strain evidence="7">NBRC 103408</strain>
    </source>
</reference>
<dbReference type="RefSeq" id="WP_169560443.1">
    <property type="nucleotide sequence ID" value="NZ_BSNF01000006.1"/>
</dbReference>
<dbReference type="EMBL" id="BSNF01000006">
    <property type="protein sequence ID" value="GLQ06396.1"/>
    <property type="molecule type" value="Genomic_DNA"/>
</dbReference>
<dbReference type="InterPro" id="IPR017871">
    <property type="entry name" value="ABC_transporter-like_CS"/>
</dbReference>
<dbReference type="PIRSF" id="PIRSF039137">
    <property type="entry name" value="ABC_branched_ATPase"/>
    <property type="match status" value="1"/>
</dbReference>
<name>A0ABQ5U4R9_9PROT</name>
<dbReference type="SMART" id="SM00382">
    <property type="entry name" value="AAA"/>
    <property type="match status" value="1"/>
</dbReference>
<dbReference type="InterPro" id="IPR003593">
    <property type="entry name" value="AAA+_ATPase"/>
</dbReference>
<dbReference type="CDD" id="cd03224">
    <property type="entry name" value="ABC_TM1139_LivF_branched"/>
    <property type="match status" value="1"/>
</dbReference>
<dbReference type="Gene3D" id="3.40.50.300">
    <property type="entry name" value="P-loop containing nucleotide triphosphate hydrolases"/>
    <property type="match status" value="1"/>
</dbReference>
<keyword evidence="8" id="KW-1185">Reference proteome</keyword>
<sequence>MSDAILKVRNIETYYGPIVAIRGVSLDVQEGSIVTVLGANGAGKTTILKTISGVMDPQKGSVIFDGQEIQKQDPDWVMRQGLSHVPEGREVFPFLSVYDNLMMGAYTRKDRDEIARDVELVNSYFPILKERSDQPAGQLSGGEQQMLAISRALMARPKVMLLDEPSLGLSPRLVKEIFAIIKRLNVEQGMTMLLVEQNANIALHTADFGYVLEVGRIVMEDTTANLLEKDDIKEFYLGMQDHGVRGKRRWKKRKTWR</sequence>
<evidence type="ECO:0000259" key="6">
    <source>
        <dbReference type="PROSITE" id="PS50893"/>
    </source>
</evidence>
<accession>A0ABQ5U4R9</accession>
<comment type="similarity">
    <text evidence="1">Belongs to the ABC transporter superfamily.</text>
</comment>
<organism evidence="7 8">
    <name type="scientific">Sneathiella chinensis</name>
    <dbReference type="NCBI Taxonomy" id="349750"/>
    <lineage>
        <taxon>Bacteria</taxon>
        <taxon>Pseudomonadati</taxon>
        <taxon>Pseudomonadota</taxon>
        <taxon>Alphaproteobacteria</taxon>
        <taxon>Sneathiellales</taxon>
        <taxon>Sneathiellaceae</taxon>
        <taxon>Sneathiella</taxon>
    </lineage>
</organism>
<dbReference type="SUPFAM" id="SSF52540">
    <property type="entry name" value="P-loop containing nucleoside triphosphate hydrolases"/>
    <property type="match status" value="1"/>
</dbReference>
<protein>
    <submittedName>
        <fullName evidence="7">ABC transporter ATP-binding protein</fullName>
    </submittedName>
</protein>
<dbReference type="PROSITE" id="PS50893">
    <property type="entry name" value="ABC_TRANSPORTER_2"/>
    <property type="match status" value="1"/>
</dbReference>
<evidence type="ECO:0000256" key="5">
    <source>
        <dbReference type="ARBA" id="ARBA00022970"/>
    </source>
</evidence>
<dbReference type="GO" id="GO:0005524">
    <property type="term" value="F:ATP binding"/>
    <property type="evidence" value="ECO:0007669"/>
    <property type="project" value="UniProtKB-KW"/>
</dbReference>
<dbReference type="Pfam" id="PF00005">
    <property type="entry name" value="ABC_tran"/>
    <property type="match status" value="1"/>
</dbReference>
<evidence type="ECO:0000256" key="4">
    <source>
        <dbReference type="ARBA" id="ARBA00022840"/>
    </source>
</evidence>
<keyword evidence="3" id="KW-0547">Nucleotide-binding</keyword>
<dbReference type="PANTHER" id="PTHR43820:SF8">
    <property type="entry name" value="ABC TRANSPORTER SUBSTRATE-BINDING PROTEIN"/>
    <property type="match status" value="1"/>
</dbReference>
<evidence type="ECO:0000256" key="2">
    <source>
        <dbReference type="ARBA" id="ARBA00022448"/>
    </source>
</evidence>
<dbReference type="PROSITE" id="PS00211">
    <property type="entry name" value="ABC_TRANSPORTER_1"/>
    <property type="match status" value="1"/>
</dbReference>
<keyword evidence="5" id="KW-0029">Amino-acid transport</keyword>
<dbReference type="InterPro" id="IPR052156">
    <property type="entry name" value="BCAA_Transport_ATP-bd_LivF"/>
</dbReference>
<evidence type="ECO:0000256" key="1">
    <source>
        <dbReference type="ARBA" id="ARBA00005417"/>
    </source>
</evidence>
<gene>
    <name evidence="7" type="ORF">GCM10007924_16170</name>
</gene>
<evidence type="ECO:0000313" key="8">
    <source>
        <dbReference type="Proteomes" id="UP001161409"/>
    </source>
</evidence>
<reference evidence="7" key="2">
    <citation type="submission" date="2023-01" db="EMBL/GenBank/DDBJ databases">
        <title>Draft genome sequence of Sneathiella chinensis strain NBRC 103408.</title>
        <authorList>
            <person name="Sun Q."/>
            <person name="Mori K."/>
        </authorList>
    </citation>
    <scope>NUCLEOTIDE SEQUENCE</scope>
    <source>
        <strain evidence="7">NBRC 103408</strain>
    </source>
</reference>
<dbReference type="InterPro" id="IPR027417">
    <property type="entry name" value="P-loop_NTPase"/>
</dbReference>
<proteinExistence type="inferred from homology"/>
<dbReference type="PANTHER" id="PTHR43820">
    <property type="entry name" value="HIGH-AFFINITY BRANCHED-CHAIN AMINO ACID TRANSPORT ATP-BINDING PROTEIN LIVF"/>
    <property type="match status" value="1"/>
</dbReference>
<keyword evidence="4 7" id="KW-0067">ATP-binding</keyword>
<feature type="domain" description="ABC transporter" evidence="6">
    <location>
        <begin position="6"/>
        <end position="239"/>
    </location>
</feature>